<reference evidence="3 4" key="1">
    <citation type="submission" date="2015-01" db="EMBL/GenBank/DDBJ databases">
        <title>Evolution of Trichinella species and genotypes.</title>
        <authorList>
            <person name="Korhonen P.K."/>
            <person name="Edoardo P."/>
            <person name="Giuseppe L.R."/>
            <person name="Gasser R.B."/>
        </authorList>
    </citation>
    <scope>NUCLEOTIDE SEQUENCE [LARGE SCALE GENOMIC DNA]</scope>
    <source>
        <strain evidence="3">ISS120</strain>
    </source>
</reference>
<dbReference type="Proteomes" id="UP000054653">
    <property type="component" value="Unassembled WGS sequence"/>
</dbReference>
<dbReference type="Pfam" id="PF17921">
    <property type="entry name" value="Integrase_H2C2"/>
    <property type="match status" value="1"/>
</dbReference>
<evidence type="ECO:0000313" key="4">
    <source>
        <dbReference type="Proteomes" id="UP000054653"/>
    </source>
</evidence>
<accession>A0A0V1C7D6</accession>
<dbReference type="PANTHER" id="PTHR37984:SF5">
    <property type="entry name" value="PROTEIN NYNRIN-LIKE"/>
    <property type="match status" value="1"/>
</dbReference>
<organism evidence="3 4">
    <name type="scientific">Trichinella britovi</name>
    <name type="common">Parasitic roundworm</name>
    <dbReference type="NCBI Taxonomy" id="45882"/>
    <lineage>
        <taxon>Eukaryota</taxon>
        <taxon>Metazoa</taxon>
        <taxon>Ecdysozoa</taxon>
        <taxon>Nematoda</taxon>
        <taxon>Enoplea</taxon>
        <taxon>Dorylaimia</taxon>
        <taxon>Trichinellida</taxon>
        <taxon>Trichinellidae</taxon>
        <taxon>Trichinella</taxon>
    </lineage>
</organism>
<dbReference type="STRING" id="45882.A0A0V1C7D6"/>
<dbReference type="InterPro" id="IPR050951">
    <property type="entry name" value="Retrovirus_Pol_polyprotein"/>
</dbReference>
<evidence type="ECO:0000256" key="1">
    <source>
        <dbReference type="ARBA" id="ARBA00012493"/>
    </source>
</evidence>
<dbReference type="OMA" id="WNAPSKP"/>
<dbReference type="Gene3D" id="1.10.340.70">
    <property type="match status" value="1"/>
</dbReference>
<evidence type="ECO:0000259" key="2">
    <source>
        <dbReference type="Pfam" id="PF17921"/>
    </source>
</evidence>
<dbReference type="PANTHER" id="PTHR37984">
    <property type="entry name" value="PROTEIN CBG26694"/>
    <property type="match status" value="1"/>
</dbReference>
<comment type="caution">
    <text evidence="3">The sequence shown here is derived from an EMBL/GenBank/DDBJ whole genome shotgun (WGS) entry which is preliminary data.</text>
</comment>
<dbReference type="AlphaFoldDB" id="A0A0V1C7D6"/>
<dbReference type="InterPro" id="IPR041588">
    <property type="entry name" value="Integrase_H2C2"/>
</dbReference>
<dbReference type="GO" id="GO:0003964">
    <property type="term" value="F:RNA-directed DNA polymerase activity"/>
    <property type="evidence" value="ECO:0007669"/>
    <property type="project" value="UniProtKB-EC"/>
</dbReference>
<feature type="domain" description="Integrase zinc-binding" evidence="2">
    <location>
        <begin position="26"/>
        <end position="76"/>
    </location>
</feature>
<evidence type="ECO:0000313" key="3">
    <source>
        <dbReference type="EMBL" id="KRY45058.1"/>
    </source>
</evidence>
<keyword evidence="4" id="KW-1185">Reference proteome</keyword>
<dbReference type="EC" id="2.7.7.49" evidence="1"/>
<proteinExistence type="predicted"/>
<name>A0A0V1C7D6_TRIBR</name>
<gene>
    <name evidence="3" type="primary">K02A2.6</name>
    <name evidence="3" type="ORF">T03_13737</name>
</gene>
<dbReference type="EMBL" id="JYDI01000419">
    <property type="protein sequence ID" value="KRY45058.1"/>
    <property type="molecule type" value="Genomic_DNA"/>
</dbReference>
<sequence length="97" mass="11295">MKQQQALEENSELSGLLLKAGRIIISETLRRKILKVLHEGRPGIAAMKAFTRYYIWWLDCDRDIQTFVEKCYPCQGNPENVLDQPLFSWNAPSKPWT</sequence>
<protein>
    <recommendedName>
        <fullName evidence="1">RNA-directed DNA polymerase</fullName>
        <ecNumber evidence="1">2.7.7.49</ecNumber>
    </recommendedName>
</protein>